<evidence type="ECO:0000256" key="1">
    <source>
        <dbReference type="SAM" id="MobiDB-lite"/>
    </source>
</evidence>
<keyword evidence="2" id="KW-0812">Transmembrane</keyword>
<feature type="transmembrane region" description="Helical" evidence="2">
    <location>
        <begin position="14"/>
        <end position="35"/>
    </location>
</feature>
<keyword evidence="2" id="KW-0472">Membrane</keyword>
<protein>
    <submittedName>
        <fullName evidence="3">Uncharacterized protein</fullName>
    </submittedName>
</protein>
<feature type="region of interest" description="Disordered" evidence="1">
    <location>
        <begin position="205"/>
        <end position="233"/>
    </location>
</feature>
<evidence type="ECO:0000256" key="2">
    <source>
        <dbReference type="SAM" id="Phobius"/>
    </source>
</evidence>
<dbReference type="Proteomes" id="UP000811545">
    <property type="component" value="Unassembled WGS sequence"/>
</dbReference>
<dbReference type="EMBL" id="QLTW01000076">
    <property type="protein sequence ID" value="MBT9145328.1"/>
    <property type="molecule type" value="Genomic_DNA"/>
</dbReference>
<evidence type="ECO:0000313" key="3">
    <source>
        <dbReference type="EMBL" id="MBT9145328.1"/>
    </source>
</evidence>
<dbReference type="AlphaFoldDB" id="A0A9E2BGV8"/>
<name>A0A9E2BGV8_PSYF1</name>
<proteinExistence type="predicted"/>
<accession>A0A9E2BGV8</accession>
<evidence type="ECO:0000313" key="4">
    <source>
        <dbReference type="Proteomes" id="UP000811545"/>
    </source>
</evidence>
<gene>
    <name evidence="3" type="ORF">DDT42_01199</name>
</gene>
<reference evidence="3 4" key="1">
    <citation type="journal article" date="2021" name="bioRxiv">
        <title>Unique metabolic strategies in Hadean analogues reveal hints for primordial physiology.</title>
        <authorList>
            <person name="Nobu M.K."/>
            <person name="Nakai R."/>
            <person name="Tamazawa S."/>
            <person name="Mori H."/>
            <person name="Toyoda A."/>
            <person name="Ijiri A."/>
            <person name="Suzuki S."/>
            <person name="Kurokawa K."/>
            <person name="Kamagata Y."/>
            <person name="Tamaki H."/>
        </authorList>
    </citation>
    <scope>NUCLEOTIDE SEQUENCE [LARGE SCALE GENOMIC DNA]</scope>
    <source>
        <strain evidence="3">BS525</strain>
    </source>
</reference>
<comment type="caution">
    <text evidence="3">The sequence shown here is derived from an EMBL/GenBank/DDBJ whole genome shotgun (WGS) entry which is preliminary data.</text>
</comment>
<sequence length="233" mass="27202">MNEILNSITLNKEAITLVFSLVITISTVVYALLTWKLTSETRRMRKTQTEPKISIYLKLCQVSMLFFDLVIKNIGLGVAYNVKFKVLEEFDISEDRKLSEIDFIKEGINYMPPDYSVETCFLHILGQYERIIDKKIKIKITYKNSEGRGLSEIINLNMSQFKGIQKIGSDPLNKIAKNIESLQKDIHYISSGFHHLRVDTYASEDREKIKAERERQREEIRQKQQKSEEKKNS</sequence>
<organism evidence="3 4">
    <name type="scientific">Psychracetigena formicireducens</name>
    <dbReference type="NCBI Taxonomy" id="2986056"/>
    <lineage>
        <taxon>Bacteria</taxon>
        <taxon>Bacillati</taxon>
        <taxon>Candidatus Lithacetigenota</taxon>
        <taxon>Candidatus Psychracetigena</taxon>
    </lineage>
</organism>
<keyword evidence="2" id="KW-1133">Transmembrane helix</keyword>